<dbReference type="EMBL" id="CP013011">
    <property type="protein sequence ID" value="ALL01084.1"/>
    <property type="molecule type" value="Genomic_DNA"/>
</dbReference>
<protein>
    <submittedName>
        <fullName evidence="2">RNA polymerase Rpo13 subunit HTH domain</fullName>
    </submittedName>
</protein>
<name>A0A0P0N4C2_9CREN</name>
<evidence type="ECO:0000313" key="2">
    <source>
        <dbReference type="EMBL" id="ALL01084.1"/>
    </source>
</evidence>
<organism evidence="2 3">
    <name type="scientific">Pyrodictium delaneyi</name>
    <dbReference type="NCBI Taxonomy" id="1273541"/>
    <lineage>
        <taxon>Archaea</taxon>
        <taxon>Thermoproteota</taxon>
        <taxon>Thermoprotei</taxon>
        <taxon>Desulfurococcales</taxon>
        <taxon>Pyrodictiaceae</taxon>
        <taxon>Pyrodictium</taxon>
    </lineage>
</organism>
<dbReference type="Proteomes" id="UP000058613">
    <property type="component" value="Chromosome"/>
</dbReference>
<accession>A0A0P0N4C2</accession>
<sequence length="81" mass="9109">MKCGMSEEEAIIEEEATSATVEESEEVEEVIDLNAALLEAMVKRTEILERFTKGEVDATEAGSLLEAVKVPSLEKRRRRKR</sequence>
<evidence type="ECO:0000256" key="1">
    <source>
        <dbReference type="SAM" id="MobiDB-lite"/>
    </source>
</evidence>
<feature type="region of interest" description="Disordered" evidence="1">
    <location>
        <begin position="1"/>
        <end position="25"/>
    </location>
</feature>
<gene>
    <name evidence="2" type="ORF">Pyrde_1036</name>
</gene>
<evidence type="ECO:0000313" key="3">
    <source>
        <dbReference type="Proteomes" id="UP000058613"/>
    </source>
</evidence>
<reference evidence="2 3" key="1">
    <citation type="submission" date="2015-10" db="EMBL/GenBank/DDBJ databases">
        <title>Complete genome sequence of hyperthermophilic archaeon Pyrodictium delaneyi Su06.</title>
        <authorList>
            <person name="Jung J.-H."/>
            <person name="Lin J."/>
            <person name="Holden J.F."/>
            <person name="Park C.-S."/>
        </authorList>
    </citation>
    <scope>NUCLEOTIDE SEQUENCE [LARGE SCALE GENOMIC DNA]</scope>
    <source>
        <strain evidence="2 3">Su06</strain>
    </source>
</reference>
<dbReference type="KEGG" id="pdl:Pyrde_1036"/>
<dbReference type="STRING" id="1273541.Pyrde_1036"/>
<dbReference type="AlphaFoldDB" id="A0A0P0N4C2"/>
<proteinExistence type="predicted"/>